<dbReference type="SUPFAM" id="SSF46785">
    <property type="entry name" value="Winged helix' DNA-binding domain"/>
    <property type="match status" value="1"/>
</dbReference>
<comment type="caution">
    <text evidence="5">The sequence shown here is derived from an EMBL/GenBank/DDBJ whole genome shotgun (WGS) entry which is preliminary data.</text>
</comment>
<dbReference type="EMBL" id="JROI01000010">
    <property type="protein sequence ID" value="KGI78081.1"/>
    <property type="molecule type" value="Genomic_DNA"/>
</dbReference>
<dbReference type="GO" id="GO:0003677">
    <property type="term" value="F:DNA binding"/>
    <property type="evidence" value="ECO:0007669"/>
    <property type="project" value="UniProtKB-KW"/>
</dbReference>
<evidence type="ECO:0000313" key="6">
    <source>
        <dbReference type="EMBL" id="MBB6183503.1"/>
    </source>
</evidence>
<name>A0A099CWP7_9GAMM</name>
<comment type="similarity">
    <text evidence="1">Belongs to the BlaI transcriptional regulatory family.</text>
</comment>
<protein>
    <submittedName>
        <fullName evidence="5">BlaI family transcriptional regulator</fullName>
    </submittedName>
    <submittedName>
        <fullName evidence="6">Putative transcriptional regulator</fullName>
    </submittedName>
</protein>
<dbReference type="OrthoDB" id="9813558at2"/>
<evidence type="ECO:0000256" key="1">
    <source>
        <dbReference type="ARBA" id="ARBA00011046"/>
    </source>
</evidence>
<evidence type="ECO:0000256" key="3">
    <source>
        <dbReference type="ARBA" id="ARBA00023125"/>
    </source>
</evidence>
<keyword evidence="7" id="KW-1185">Reference proteome</keyword>
<evidence type="ECO:0000313" key="7">
    <source>
        <dbReference type="Proteomes" id="UP000029708"/>
    </source>
</evidence>
<dbReference type="RefSeq" id="WP_043100569.1">
    <property type="nucleotide sequence ID" value="NZ_JACHET010000001.1"/>
</dbReference>
<proteinExistence type="inferred from homology"/>
<dbReference type="Proteomes" id="UP000560000">
    <property type="component" value="Unassembled WGS sequence"/>
</dbReference>
<evidence type="ECO:0000313" key="5">
    <source>
        <dbReference type="EMBL" id="KGI78081.1"/>
    </source>
</evidence>
<evidence type="ECO:0000256" key="4">
    <source>
        <dbReference type="ARBA" id="ARBA00023163"/>
    </source>
</evidence>
<sequence>MRISLTDREADVMQTLWEQGPSTVAEVREQLADPLAYTTVLTVLRTLEAKGYVGHEAAGRGHRFFASVKQQAARKNAVQHLTDKLFKGSTELLFSHLVSEKKLDAEQVRRMRQLLAEHTDEDAPK</sequence>
<dbReference type="InterPro" id="IPR036388">
    <property type="entry name" value="WH-like_DNA-bd_sf"/>
</dbReference>
<evidence type="ECO:0000313" key="8">
    <source>
        <dbReference type="Proteomes" id="UP000560000"/>
    </source>
</evidence>
<dbReference type="AlphaFoldDB" id="A0A099CWP7"/>
<accession>A0A099CWP7</accession>
<dbReference type="InterPro" id="IPR005650">
    <property type="entry name" value="BlaI_family"/>
</dbReference>
<dbReference type="GO" id="GO:0045892">
    <property type="term" value="P:negative regulation of DNA-templated transcription"/>
    <property type="evidence" value="ECO:0007669"/>
    <property type="project" value="InterPro"/>
</dbReference>
<dbReference type="PIRSF" id="PIRSF019455">
    <property type="entry name" value="CopR_AtkY"/>
    <property type="match status" value="1"/>
</dbReference>
<keyword evidence="4" id="KW-0804">Transcription</keyword>
<dbReference type="STRING" id="1543381.LF63_0106860"/>
<dbReference type="Gene3D" id="1.10.4040.10">
    <property type="entry name" value="Penicillinase repressor domain"/>
    <property type="match status" value="1"/>
</dbReference>
<reference evidence="5 7" key="1">
    <citation type="submission" date="2014-09" db="EMBL/GenBank/DDBJ databases">
        <title>Xanthomonadaceae 3.5X direct submission.</title>
        <authorList>
            <person name="Fang T."/>
            <person name="Wang H."/>
        </authorList>
    </citation>
    <scope>NUCLEOTIDE SEQUENCE [LARGE SCALE GENOMIC DNA]</scope>
    <source>
        <strain evidence="5 7">3.5X</strain>
    </source>
</reference>
<keyword evidence="2" id="KW-0805">Transcription regulation</keyword>
<dbReference type="Gene3D" id="1.10.10.10">
    <property type="entry name" value="Winged helix-like DNA-binding domain superfamily/Winged helix DNA-binding domain"/>
    <property type="match status" value="1"/>
</dbReference>
<dbReference type="Pfam" id="PF03965">
    <property type="entry name" value="Penicillinase_R"/>
    <property type="match status" value="1"/>
</dbReference>
<gene>
    <name evidence="6" type="ORF">HNQ86_000848</name>
    <name evidence="5" type="ORF">LF63_0106860</name>
</gene>
<dbReference type="EMBL" id="JACHET010000001">
    <property type="protein sequence ID" value="MBB6183503.1"/>
    <property type="molecule type" value="Genomic_DNA"/>
</dbReference>
<dbReference type="InterPro" id="IPR036390">
    <property type="entry name" value="WH_DNA-bd_sf"/>
</dbReference>
<organism evidence="5 7">
    <name type="scientific">Oleiagrimonas soli</name>
    <dbReference type="NCBI Taxonomy" id="1543381"/>
    <lineage>
        <taxon>Bacteria</taxon>
        <taxon>Pseudomonadati</taxon>
        <taxon>Pseudomonadota</taxon>
        <taxon>Gammaproteobacteria</taxon>
        <taxon>Lysobacterales</taxon>
        <taxon>Rhodanobacteraceae</taxon>
        <taxon>Oleiagrimonas</taxon>
    </lineage>
</organism>
<dbReference type="Proteomes" id="UP000029708">
    <property type="component" value="Unassembled WGS sequence"/>
</dbReference>
<reference evidence="6 8" key="2">
    <citation type="submission" date="2020-08" db="EMBL/GenBank/DDBJ databases">
        <title>Genomic Encyclopedia of Type Strains, Phase IV (KMG-IV): sequencing the most valuable type-strain genomes for metagenomic binning, comparative biology and taxonomic classification.</title>
        <authorList>
            <person name="Goeker M."/>
        </authorList>
    </citation>
    <scope>NUCLEOTIDE SEQUENCE [LARGE SCALE GENOMIC DNA]</scope>
    <source>
        <strain evidence="6 8">DSM 107085</strain>
    </source>
</reference>
<keyword evidence="3" id="KW-0238">DNA-binding</keyword>
<evidence type="ECO:0000256" key="2">
    <source>
        <dbReference type="ARBA" id="ARBA00023015"/>
    </source>
</evidence>
<dbReference type="HOGENOM" id="CLU_119090_4_0_6"/>